<dbReference type="AlphaFoldDB" id="A0A939M4X8"/>
<dbReference type="PANTHER" id="PTHR43603:SF1">
    <property type="entry name" value="ZINC-REGULATED GTPASE METALLOPROTEIN ACTIVATOR 1"/>
    <property type="match status" value="1"/>
</dbReference>
<dbReference type="KEGG" id="bban:J4G43_017785"/>
<keyword evidence="3" id="KW-0143">Chaperone</keyword>
<feature type="domain" description="CobW C-terminal" evidence="7">
    <location>
        <begin position="275"/>
        <end position="390"/>
    </location>
</feature>
<dbReference type="PANTHER" id="PTHR43603">
    <property type="entry name" value="COBW DOMAIN-CONTAINING PROTEIN DDB_G0274527"/>
    <property type="match status" value="1"/>
</dbReference>
<dbReference type="Pfam" id="PF07683">
    <property type="entry name" value="CobW_C"/>
    <property type="match status" value="1"/>
</dbReference>
<dbReference type="Gene3D" id="3.40.50.300">
    <property type="entry name" value="P-loop containing nucleotide triphosphate hydrolases"/>
    <property type="match status" value="1"/>
</dbReference>
<dbReference type="Pfam" id="PF02492">
    <property type="entry name" value="cobW"/>
    <property type="match status" value="1"/>
</dbReference>
<comment type="similarity">
    <text evidence="4">Belongs to the SIMIBI class G3E GTPase family. ZNG1 subfamily.</text>
</comment>
<reference evidence="9 10" key="2">
    <citation type="journal article" date="2022" name="Int. J. Syst. Evol. Microbiol.">
        <title>Strains of Bradyrhizobium barranii sp. nov. associated with legumes native to Canada are symbionts of soybeans and belong to different subspecies (subsp. barranii subsp. nov. and subsp. apii subsp. nov.) and symbiovars (sv. glycinearum and sv. septentrionale).</title>
        <authorList>
            <person name="Bromfield E.S.P."/>
            <person name="Cloutier S."/>
            <person name="Wasai-Hara S."/>
            <person name="Minamisawa K."/>
        </authorList>
    </citation>
    <scope>NUCLEOTIDE SEQUENCE [LARGE SCALE GENOMIC DNA]</scope>
    <source>
        <strain evidence="9 10">144S4</strain>
    </source>
</reference>
<keyword evidence="2" id="KW-0378">Hydrolase</keyword>
<sequence>MFHPQLAGKPAAGSTASGNKLRATVLSGFLGAGKTTVLNHLLMNRDGLRIAVLVNDMSQVNIDASLIRNGGANLSHVTEELVELSNGCICCTLRNDLLQEVRRLAAEKRFDYLLIEATGIAEPLPIAATFHFRDEAGVSLSDVATLDTMVTVVDATRLLADLGSRSLPHDCDEMRGTNRQRTLIDLIVEQIEFADVVVINKISDLAEPARAKLRGVIAAINPDSRQIEADFGKIFPSKLLGTGLFDATKAASHPLWHKELLNPQAHVPETDSYGISSFVYREKRPFDPVRFRSFLDQPWAGVIRAKGRFWLSTRPDWVGLLSVAGVQRRCGPAGLWWASIPRSQWPAEPELQDHIRNRWDEAWGDRLQELVFIGSGMDEARIRTSLDACLDPSEKGFDPESWRDRDDPFPLWSM</sequence>
<dbReference type="GO" id="GO:0000166">
    <property type="term" value="F:nucleotide binding"/>
    <property type="evidence" value="ECO:0007669"/>
    <property type="project" value="UniProtKB-KW"/>
</dbReference>
<comment type="catalytic activity">
    <reaction evidence="6">
        <text>GTP + H2O = GDP + phosphate + H(+)</text>
        <dbReference type="Rhea" id="RHEA:19669"/>
        <dbReference type="ChEBI" id="CHEBI:15377"/>
        <dbReference type="ChEBI" id="CHEBI:15378"/>
        <dbReference type="ChEBI" id="CHEBI:37565"/>
        <dbReference type="ChEBI" id="CHEBI:43474"/>
        <dbReference type="ChEBI" id="CHEBI:58189"/>
    </reaction>
    <physiologicalReaction direction="left-to-right" evidence="6">
        <dbReference type="Rhea" id="RHEA:19670"/>
    </physiologicalReaction>
</comment>
<dbReference type="InterPro" id="IPR003495">
    <property type="entry name" value="CobW/HypB/UreG_nucleotide-bd"/>
</dbReference>
<dbReference type="EMBL" id="CP086136">
    <property type="protein sequence ID" value="UEM17486.1"/>
    <property type="molecule type" value="Genomic_DNA"/>
</dbReference>
<evidence type="ECO:0000256" key="4">
    <source>
        <dbReference type="ARBA" id="ARBA00034320"/>
    </source>
</evidence>
<dbReference type="InterPro" id="IPR051927">
    <property type="entry name" value="Zn_Chap_cDPG_Synth"/>
</dbReference>
<reference evidence="8" key="1">
    <citation type="submission" date="2021-03" db="EMBL/GenBank/DDBJ databases">
        <title>Whole Genome Sequence of Bradyrhizobium sp. Strain 144S4.</title>
        <authorList>
            <person name="Bromfield E.S.P."/>
            <person name="Cloutier S."/>
        </authorList>
    </citation>
    <scope>NUCLEOTIDE SEQUENCE [LARGE SCALE GENOMIC DNA]</scope>
    <source>
        <strain evidence="8">144S4</strain>
    </source>
</reference>
<dbReference type="RefSeq" id="WP_208089345.1">
    <property type="nucleotide sequence ID" value="NZ_CP086136.1"/>
</dbReference>
<dbReference type="SUPFAM" id="SSF52540">
    <property type="entry name" value="P-loop containing nucleoside triphosphate hydrolases"/>
    <property type="match status" value="1"/>
</dbReference>
<evidence type="ECO:0000256" key="2">
    <source>
        <dbReference type="ARBA" id="ARBA00022801"/>
    </source>
</evidence>
<evidence type="ECO:0000256" key="6">
    <source>
        <dbReference type="ARBA" id="ARBA00049117"/>
    </source>
</evidence>
<evidence type="ECO:0000256" key="3">
    <source>
        <dbReference type="ARBA" id="ARBA00023186"/>
    </source>
</evidence>
<organism evidence="8">
    <name type="scientific">Bradyrhizobium barranii subsp. barranii</name>
    <dbReference type="NCBI Taxonomy" id="2823807"/>
    <lineage>
        <taxon>Bacteria</taxon>
        <taxon>Pseudomonadati</taxon>
        <taxon>Pseudomonadota</taxon>
        <taxon>Alphaproteobacteria</taxon>
        <taxon>Hyphomicrobiales</taxon>
        <taxon>Nitrobacteraceae</taxon>
        <taxon>Bradyrhizobium</taxon>
        <taxon>Bradyrhizobium barranii</taxon>
    </lineage>
</organism>
<dbReference type="EMBL" id="JAGEMI010000001">
    <property type="protein sequence ID" value="MBO1863084.1"/>
    <property type="molecule type" value="Genomic_DNA"/>
</dbReference>
<dbReference type="CDD" id="cd03112">
    <property type="entry name" value="CobW-like"/>
    <property type="match status" value="1"/>
</dbReference>
<dbReference type="Proteomes" id="UP000664702">
    <property type="component" value="Chromosome"/>
</dbReference>
<evidence type="ECO:0000259" key="7">
    <source>
        <dbReference type="SMART" id="SM00833"/>
    </source>
</evidence>
<protein>
    <submittedName>
        <fullName evidence="8">GTP-binding protein</fullName>
    </submittedName>
</protein>
<dbReference type="Gene3D" id="3.30.1220.10">
    <property type="entry name" value="CobW-like, C-terminal domain"/>
    <property type="match status" value="1"/>
</dbReference>
<name>A0A939M4X8_9BRAD</name>
<evidence type="ECO:0000313" key="9">
    <source>
        <dbReference type="EMBL" id="UEM17486.1"/>
    </source>
</evidence>
<dbReference type="InterPro" id="IPR027417">
    <property type="entry name" value="P-loop_NTPase"/>
</dbReference>
<proteinExistence type="inferred from homology"/>
<evidence type="ECO:0000313" key="10">
    <source>
        <dbReference type="Proteomes" id="UP000664702"/>
    </source>
</evidence>
<evidence type="ECO:0000256" key="5">
    <source>
        <dbReference type="ARBA" id="ARBA00045658"/>
    </source>
</evidence>
<evidence type="ECO:0000313" key="8">
    <source>
        <dbReference type="EMBL" id="MBO1863084.1"/>
    </source>
</evidence>
<dbReference type="SMART" id="SM00833">
    <property type="entry name" value="CobW_C"/>
    <property type="match status" value="1"/>
</dbReference>
<accession>A0A939M4X8</accession>
<dbReference type="InterPro" id="IPR011629">
    <property type="entry name" value="CobW-like_C"/>
</dbReference>
<dbReference type="GO" id="GO:0016787">
    <property type="term" value="F:hydrolase activity"/>
    <property type="evidence" value="ECO:0007669"/>
    <property type="project" value="UniProtKB-KW"/>
</dbReference>
<gene>
    <name evidence="9" type="ORF">J4G43_017785</name>
    <name evidence="8" type="ORF">J4G43_19865</name>
</gene>
<evidence type="ECO:0000256" key="1">
    <source>
        <dbReference type="ARBA" id="ARBA00022741"/>
    </source>
</evidence>
<keyword evidence="1" id="KW-0547">Nucleotide-binding</keyword>
<comment type="function">
    <text evidence="5">Zinc chaperone that directly transfers zinc cofactor to target proteins, thereby activating them. Zinc is transferred from the CXCC motif in the GTPase domain to the zinc binding site in target proteins in a process requiring GTP hydrolysis.</text>
</comment>
<dbReference type="InterPro" id="IPR036627">
    <property type="entry name" value="CobW-likC_sf"/>
</dbReference>